<dbReference type="PANTHER" id="PTHR42872">
    <property type="entry name" value="PROTEIN-GLUTAMATE METHYLESTERASE/PROTEIN-GLUTAMINE GLUTAMINASE"/>
    <property type="match status" value="1"/>
</dbReference>
<dbReference type="HAMAP" id="MF_00099">
    <property type="entry name" value="CheB_chemtxs"/>
    <property type="match status" value="1"/>
</dbReference>
<comment type="domain">
    <text evidence="3">Contains a C-terminal catalytic domain, and an N-terminal region which modulates catalytic activity.</text>
</comment>
<dbReference type="InterPro" id="IPR011006">
    <property type="entry name" value="CheY-like_superfamily"/>
</dbReference>
<comment type="catalytic activity">
    <reaction evidence="3">
        <text>L-glutaminyl-[protein] + H2O = L-glutamyl-[protein] + NH4(+)</text>
        <dbReference type="Rhea" id="RHEA:16441"/>
        <dbReference type="Rhea" id="RHEA-COMP:10207"/>
        <dbReference type="Rhea" id="RHEA-COMP:10208"/>
        <dbReference type="ChEBI" id="CHEBI:15377"/>
        <dbReference type="ChEBI" id="CHEBI:28938"/>
        <dbReference type="ChEBI" id="CHEBI:29973"/>
        <dbReference type="ChEBI" id="CHEBI:30011"/>
        <dbReference type="EC" id="3.5.1.44"/>
    </reaction>
</comment>
<comment type="caution">
    <text evidence="8">The sequence shown here is derived from an EMBL/GenBank/DDBJ whole genome shotgun (WGS) entry which is preliminary data.</text>
</comment>
<evidence type="ECO:0000259" key="7">
    <source>
        <dbReference type="PROSITE" id="PS50122"/>
    </source>
</evidence>
<keyword evidence="3 4" id="KW-0145">Chemotaxis</keyword>
<dbReference type="NCBIfam" id="NF001965">
    <property type="entry name" value="PRK00742.1"/>
    <property type="match status" value="1"/>
</dbReference>
<dbReference type="PROSITE" id="PS50122">
    <property type="entry name" value="CHEB"/>
    <property type="match status" value="1"/>
</dbReference>
<protein>
    <recommendedName>
        <fullName evidence="3">Protein-glutamate methylesterase/protein-glutamine glutaminase</fullName>
        <ecNumber evidence="3">3.1.1.61</ecNumber>
        <ecNumber evidence="3">3.5.1.44</ecNumber>
    </recommendedName>
</protein>
<evidence type="ECO:0000256" key="5">
    <source>
        <dbReference type="PROSITE-ProRule" id="PRU00169"/>
    </source>
</evidence>
<organism evidence="8 9">
    <name type="scientific">Candidatus Mailhella merdigallinarum</name>
    <dbReference type="NCBI Taxonomy" id="2838658"/>
    <lineage>
        <taxon>Bacteria</taxon>
        <taxon>Pseudomonadati</taxon>
        <taxon>Thermodesulfobacteriota</taxon>
        <taxon>Desulfovibrionia</taxon>
        <taxon>Desulfovibrionales</taxon>
        <taxon>Desulfovibrionaceae</taxon>
        <taxon>Mailhella</taxon>
    </lineage>
</organism>
<dbReference type="InterPro" id="IPR008248">
    <property type="entry name" value="CheB-like"/>
</dbReference>
<dbReference type="EC" id="3.5.1.44" evidence="3"/>
<evidence type="ECO:0000256" key="4">
    <source>
        <dbReference type="PROSITE-ProRule" id="PRU00050"/>
    </source>
</evidence>
<reference evidence="8" key="1">
    <citation type="journal article" date="2021" name="PeerJ">
        <title>Extensive microbial diversity within the chicken gut microbiome revealed by metagenomics and culture.</title>
        <authorList>
            <person name="Gilroy R."/>
            <person name="Ravi A."/>
            <person name="Getino M."/>
            <person name="Pursley I."/>
            <person name="Horton D.L."/>
            <person name="Alikhan N.F."/>
            <person name="Baker D."/>
            <person name="Gharbi K."/>
            <person name="Hall N."/>
            <person name="Watson M."/>
            <person name="Adriaenssens E.M."/>
            <person name="Foster-Nyarko E."/>
            <person name="Jarju S."/>
            <person name="Secka A."/>
            <person name="Antonio M."/>
            <person name="Oren A."/>
            <person name="Chaudhuri R.R."/>
            <person name="La Ragione R."/>
            <person name="Hildebrand F."/>
            <person name="Pallen M.J."/>
        </authorList>
    </citation>
    <scope>NUCLEOTIDE SEQUENCE</scope>
    <source>
        <strain evidence="8">CHK186-16707</strain>
    </source>
</reference>
<dbReference type="SUPFAM" id="SSF52738">
    <property type="entry name" value="Methylesterase CheB, C-terminal domain"/>
    <property type="match status" value="1"/>
</dbReference>
<dbReference type="PROSITE" id="PS50110">
    <property type="entry name" value="RESPONSE_REGULATORY"/>
    <property type="match status" value="1"/>
</dbReference>
<dbReference type="InterPro" id="IPR001789">
    <property type="entry name" value="Sig_transdc_resp-reg_receiver"/>
</dbReference>
<keyword evidence="3" id="KW-0963">Cytoplasm</keyword>
<accession>A0A9D2HC05</accession>
<dbReference type="CDD" id="cd17541">
    <property type="entry name" value="REC_CheB-like"/>
    <property type="match status" value="1"/>
</dbReference>
<dbReference type="SMART" id="SM00448">
    <property type="entry name" value="REC"/>
    <property type="match status" value="1"/>
</dbReference>
<dbReference type="GO" id="GO:0005737">
    <property type="term" value="C:cytoplasm"/>
    <property type="evidence" value="ECO:0007669"/>
    <property type="project" value="UniProtKB-SubCell"/>
</dbReference>
<comment type="subcellular location">
    <subcellularLocation>
        <location evidence="3">Cytoplasm</location>
    </subcellularLocation>
</comment>
<dbReference type="Gene3D" id="3.40.50.180">
    <property type="entry name" value="Methylesterase CheB, C-terminal domain"/>
    <property type="match status" value="1"/>
</dbReference>
<dbReference type="Proteomes" id="UP000824225">
    <property type="component" value="Unassembled WGS sequence"/>
</dbReference>
<feature type="domain" description="CheB-type methylesterase" evidence="7">
    <location>
        <begin position="162"/>
        <end position="366"/>
    </location>
</feature>
<dbReference type="InterPro" id="IPR035909">
    <property type="entry name" value="CheB_C"/>
</dbReference>
<gene>
    <name evidence="3" type="primary">cheB</name>
    <name evidence="8" type="ORF">H9962_04360</name>
</gene>
<feature type="active site" evidence="3 4">
    <location>
        <position position="186"/>
    </location>
</feature>
<dbReference type="PIRSF" id="PIRSF000876">
    <property type="entry name" value="RR_chemtxs_CheB"/>
    <property type="match status" value="1"/>
</dbReference>
<dbReference type="GO" id="GO:0006935">
    <property type="term" value="P:chemotaxis"/>
    <property type="evidence" value="ECO:0007669"/>
    <property type="project" value="UniProtKB-UniRule"/>
</dbReference>
<comment type="similarity">
    <text evidence="3">Belongs to the CheB family.</text>
</comment>
<evidence type="ECO:0000313" key="9">
    <source>
        <dbReference type="Proteomes" id="UP000824225"/>
    </source>
</evidence>
<feature type="domain" description="Response regulatory" evidence="6">
    <location>
        <begin position="3"/>
        <end position="120"/>
    </location>
</feature>
<dbReference type="Pfam" id="PF00072">
    <property type="entry name" value="Response_reg"/>
    <property type="match status" value="1"/>
</dbReference>
<reference evidence="8" key="2">
    <citation type="submission" date="2021-04" db="EMBL/GenBank/DDBJ databases">
        <authorList>
            <person name="Gilroy R."/>
        </authorList>
    </citation>
    <scope>NUCLEOTIDE SEQUENCE</scope>
    <source>
        <strain evidence="8">CHK186-16707</strain>
    </source>
</reference>
<evidence type="ECO:0000256" key="3">
    <source>
        <dbReference type="HAMAP-Rule" id="MF_00099"/>
    </source>
</evidence>
<dbReference type="PANTHER" id="PTHR42872:SF3">
    <property type="entry name" value="PROTEIN-GLUTAMATE METHYLESTERASE_PROTEIN-GLUTAMINE GLUTAMINASE 1"/>
    <property type="match status" value="1"/>
</dbReference>
<feature type="active site" evidence="3 4">
    <location>
        <position position="309"/>
    </location>
</feature>
<keyword evidence="1 3" id="KW-0378">Hydrolase</keyword>
<evidence type="ECO:0000259" key="6">
    <source>
        <dbReference type="PROSITE" id="PS50110"/>
    </source>
</evidence>
<evidence type="ECO:0000256" key="1">
    <source>
        <dbReference type="ARBA" id="ARBA00022801"/>
    </source>
</evidence>
<comment type="catalytic activity">
    <reaction evidence="2 3">
        <text>[protein]-L-glutamate 5-O-methyl ester + H2O = L-glutamyl-[protein] + methanol + H(+)</text>
        <dbReference type="Rhea" id="RHEA:23236"/>
        <dbReference type="Rhea" id="RHEA-COMP:10208"/>
        <dbReference type="Rhea" id="RHEA-COMP:10311"/>
        <dbReference type="ChEBI" id="CHEBI:15377"/>
        <dbReference type="ChEBI" id="CHEBI:15378"/>
        <dbReference type="ChEBI" id="CHEBI:17790"/>
        <dbReference type="ChEBI" id="CHEBI:29973"/>
        <dbReference type="ChEBI" id="CHEBI:82795"/>
        <dbReference type="EC" id="3.1.1.61"/>
    </reaction>
</comment>
<dbReference type="CDD" id="cd16432">
    <property type="entry name" value="CheB_Rec"/>
    <property type="match status" value="1"/>
</dbReference>
<dbReference type="SUPFAM" id="SSF52172">
    <property type="entry name" value="CheY-like"/>
    <property type="match status" value="1"/>
</dbReference>
<feature type="active site" evidence="3 4">
    <location>
        <position position="213"/>
    </location>
</feature>
<dbReference type="AlphaFoldDB" id="A0A9D2HC05"/>
<sequence>MIKVLIVDDSAFMRSALTRMLSEDPDIEVVGTARDGEDGLEKVKKLDPDLITLDVEMPRLDGLGMLERLMKTTPKPVLMVSSLTSEGAESTLRALELGALDFIPKYQEGGSSLDALEQELHAKVKAVARRGRFMRPASLRPSLSRPLPPLVASRRSQRPIFPVPGQAPAVARSGRVARDMVAIGVSTGGPPAVQKVLAALPADFPACILIAQHMPATFTGAFAKRLDAVCKISVAEAKSGDKIGPGLAYVCPGGKHIRVDMRGAMPAITITPEPESALYKPSANVLMESVGLSLGRRVVGVTMTGMGSDGVEGTKVLKQKGGWIIAQNEASCVVYGMPKAVVDAGLADEVVELDLLADTIQNALYR</sequence>
<comment type="function">
    <text evidence="3">Involved in chemotaxis. Part of a chemotaxis signal transduction system that modulates chemotaxis in response to various stimuli. Catalyzes the demethylation of specific methylglutamate residues introduced into the chemoreceptors (methyl-accepting chemotaxis proteins or MCP) by CheR. Also mediates the irreversible deamidation of specific glutamine residues to glutamic acid.</text>
</comment>
<proteinExistence type="inferred from homology"/>
<comment type="PTM">
    <text evidence="3">Phosphorylated by CheA. Phosphorylation of the N-terminal regulatory domain activates the methylesterase activity.</text>
</comment>
<feature type="modified residue" description="4-aspartylphosphate" evidence="3 5">
    <location>
        <position position="54"/>
    </location>
</feature>
<dbReference type="EC" id="3.1.1.61" evidence="3"/>
<evidence type="ECO:0000256" key="2">
    <source>
        <dbReference type="ARBA" id="ARBA00048267"/>
    </source>
</evidence>
<dbReference type="GO" id="GO:0000156">
    <property type="term" value="F:phosphorelay response regulator activity"/>
    <property type="evidence" value="ECO:0007669"/>
    <property type="project" value="InterPro"/>
</dbReference>
<keyword evidence="3 5" id="KW-0597">Phosphoprotein</keyword>
<dbReference type="Pfam" id="PF01339">
    <property type="entry name" value="CheB_methylest"/>
    <property type="match status" value="1"/>
</dbReference>
<dbReference type="Gene3D" id="3.40.50.2300">
    <property type="match status" value="1"/>
</dbReference>
<dbReference type="GO" id="GO:0050568">
    <property type="term" value="F:protein-glutamine glutaminase activity"/>
    <property type="evidence" value="ECO:0007669"/>
    <property type="project" value="UniProtKB-UniRule"/>
</dbReference>
<evidence type="ECO:0000313" key="8">
    <source>
        <dbReference type="EMBL" id="HJA08408.1"/>
    </source>
</evidence>
<dbReference type="EMBL" id="DXAN01000013">
    <property type="protein sequence ID" value="HJA08408.1"/>
    <property type="molecule type" value="Genomic_DNA"/>
</dbReference>
<dbReference type="InterPro" id="IPR000673">
    <property type="entry name" value="Sig_transdc_resp-reg_Me-estase"/>
</dbReference>
<dbReference type="GO" id="GO:0008984">
    <property type="term" value="F:protein-glutamate methylesterase activity"/>
    <property type="evidence" value="ECO:0007669"/>
    <property type="project" value="UniProtKB-UniRule"/>
</dbReference>
<name>A0A9D2HC05_9BACT</name>